<comment type="caution">
    <text evidence="2">The sequence shown here is derived from an EMBL/GenBank/DDBJ whole genome shotgun (WGS) entry which is preliminary data.</text>
</comment>
<keyword evidence="3" id="KW-1185">Reference proteome</keyword>
<feature type="region of interest" description="Disordered" evidence="1">
    <location>
        <begin position="1"/>
        <end position="38"/>
    </location>
</feature>
<name>A0AA39GUQ2_SARSR</name>
<evidence type="ECO:0000313" key="3">
    <source>
        <dbReference type="Proteomes" id="UP001175261"/>
    </source>
</evidence>
<sequence>MPTYAAVPEEGFPYRRRPSQAFSATVESVSDSEDESPNVIRVRTQEQIERLQSWYEGQERRGPHPSPIMEPQHQPDEPFFPAVEFRVGQEHGPVVRFLLNLWESAQHVYDLAFGNGDHALEDRLEELFELLLHVVRLLNPIGLLHICLLGAMRQV</sequence>
<gene>
    <name evidence="2" type="ORF">NLU13_2398</name>
</gene>
<dbReference type="EMBL" id="JAPDFR010000001">
    <property type="protein sequence ID" value="KAK0392904.1"/>
    <property type="molecule type" value="Genomic_DNA"/>
</dbReference>
<proteinExistence type="predicted"/>
<organism evidence="2 3">
    <name type="scientific">Sarocladium strictum</name>
    <name type="common">Black bundle disease fungus</name>
    <name type="synonym">Acremonium strictum</name>
    <dbReference type="NCBI Taxonomy" id="5046"/>
    <lineage>
        <taxon>Eukaryota</taxon>
        <taxon>Fungi</taxon>
        <taxon>Dikarya</taxon>
        <taxon>Ascomycota</taxon>
        <taxon>Pezizomycotina</taxon>
        <taxon>Sordariomycetes</taxon>
        <taxon>Hypocreomycetidae</taxon>
        <taxon>Hypocreales</taxon>
        <taxon>Sarocladiaceae</taxon>
        <taxon>Sarocladium</taxon>
    </lineage>
</organism>
<dbReference type="AlphaFoldDB" id="A0AA39GUQ2"/>
<dbReference type="Proteomes" id="UP001175261">
    <property type="component" value="Unassembled WGS sequence"/>
</dbReference>
<accession>A0AA39GUQ2</accession>
<feature type="region of interest" description="Disordered" evidence="1">
    <location>
        <begin position="56"/>
        <end position="77"/>
    </location>
</feature>
<reference evidence="2" key="1">
    <citation type="submission" date="2022-10" db="EMBL/GenBank/DDBJ databases">
        <title>Determination and structural analysis of whole genome sequence of Sarocladium strictum F4-1.</title>
        <authorList>
            <person name="Hu L."/>
            <person name="Jiang Y."/>
        </authorList>
    </citation>
    <scope>NUCLEOTIDE SEQUENCE</scope>
    <source>
        <strain evidence="2">F4-1</strain>
    </source>
</reference>
<protein>
    <submittedName>
        <fullName evidence="2">Uncharacterized protein</fullName>
    </submittedName>
</protein>
<evidence type="ECO:0000256" key="1">
    <source>
        <dbReference type="SAM" id="MobiDB-lite"/>
    </source>
</evidence>
<evidence type="ECO:0000313" key="2">
    <source>
        <dbReference type="EMBL" id="KAK0392904.1"/>
    </source>
</evidence>